<dbReference type="InterPro" id="IPR012312">
    <property type="entry name" value="Hemerythrin-like"/>
</dbReference>
<gene>
    <name evidence="5" type="ORF">G3R41_15880</name>
    <name evidence="4" type="ORF">GCU67_15230</name>
</gene>
<proteinExistence type="predicted"/>
<reference evidence="5 7" key="2">
    <citation type="submission" date="2020-02" db="EMBL/GenBank/DDBJ databases">
        <title>The WGS of Modestobacter muralis DSM 100205.</title>
        <authorList>
            <person name="Jiang Z."/>
        </authorList>
    </citation>
    <scope>NUCLEOTIDE SEQUENCE [LARGE SCALE GENOMIC DNA]</scope>
    <source>
        <strain evidence="5 7">DSM 100205</strain>
    </source>
</reference>
<evidence type="ECO:0000313" key="7">
    <source>
        <dbReference type="Proteomes" id="UP000471152"/>
    </source>
</evidence>
<comment type="caution">
    <text evidence="4">The sequence shown here is derived from an EMBL/GenBank/DDBJ whole genome shotgun (WGS) entry which is preliminary data.</text>
</comment>
<dbReference type="Pfam" id="PF01814">
    <property type="entry name" value="Hemerythrin"/>
    <property type="match status" value="1"/>
</dbReference>
<dbReference type="GO" id="GO:0016787">
    <property type="term" value="F:hydrolase activity"/>
    <property type="evidence" value="ECO:0007669"/>
    <property type="project" value="UniProtKB-KW"/>
</dbReference>
<organism evidence="4 6">
    <name type="scientific">Modestobacter muralis</name>
    <dbReference type="NCBI Taxonomy" id="1608614"/>
    <lineage>
        <taxon>Bacteria</taxon>
        <taxon>Bacillati</taxon>
        <taxon>Actinomycetota</taxon>
        <taxon>Actinomycetes</taxon>
        <taxon>Geodermatophilales</taxon>
        <taxon>Geodermatophilaceae</taxon>
        <taxon>Modestobacter</taxon>
    </lineage>
</organism>
<dbReference type="InterPro" id="IPR029058">
    <property type="entry name" value="AB_hydrolase_fold"/>
</dbReference>
<dbReference type="PANTHER" id="PTHR48081:SF8">
    <property type="entry name" value="ALPHA_BETA HYDROLASE FOLD-3 DOMAIN-CONTAINING PROTEIN-RELATED"/>
    <property type="match status" value="1"/>
</dbReference>
<dbReference type="Gene3D" id="3.40.50.1820">
    <property type="entry name" value="alpha/beta hydrolase"/>
    <property type="match status" value="1"/>
</dbReference>
<evidence type="ECO:0000313" key="5">
    <source>
        <dbReference type="EMBL" id="NEN52395.1"/>
    </source>
</evidence>
<dbReference type="AlphaFoldDB" id="A0A6P0EWE9"/>
<accession>A0A6P0EWE9</accession>
<keyword evidence="6" id="KW-1185">Reference proteome</keyword>
<dbReference type="InterPro" id="IPR050300">
    <property type="entry name" value="GDXG_lipolytic_enzyme"/>
</dbReference>
<feature type="domain" description="Alpha/beta hydrolase fold-3" evidence="3">
    <location>
        <begin position="281"/>
        <end position="490"/>
    </location>
</feature>
<dbReference type="Gene3D" id="1.20.120.520">
    <property type="entry name" value="nmb1532 protein domain like"/>
    <property type="match status" value="1"/>
</dbReference>
<reference evidence="4 6" key="1">
    <citation type="submission" date="2020-01" db="EMBL/GenBank/DDBJ databases">
        <title>the WGS Modestobacter muralis CPCC 204518.</title>
        <authorList>
            <person name="Jiang Z."/>
        </authorList>
    </citation>
    <scope>NUCLEOTIDE SEQUENCE [LARGE SCALE GENOMIC DNA]</scope>
    <source>
        <strain evidence="4 6">DSM 100205</strain>
    </source>
</reference>
<dbReference type="SUPFAM" id="SSF53474">
    <property type="entry name" value="alpha/beta-Hydrolases"/>
    <property type="match status" value="1"/>
</dbReference>
<feature type="domain" description="Hemerythrin-like" evidence="2">
    <location>
        <begin position="12"/>
        <end position="123"/>
    </location>
</feature>
<dbReference type="EMBL" id="JAAGWH010000042">
    <property type="protein sequence ID" value="NEK95507.1"/>
    <property type="molecule type" value="Genomic_DNA"/>
</dbReference>
<protein>
    <submittedName>
        <fullName evidence="4">Alpha/beta hydrolase fold domain-containing protein</fullName>
    </submittedName>
</protein>
<dbReference type="Proteomes" id="UP000471152">
    <property type="component" value="Unassembled WGS sequence"/>
</dbReference>
<dbReference type="EMBL" id="JAAGWB010000044">
    <property type="protein sequence ID" value="NEN52395.1"/>
    <property type="molecule type" value="Genomic_DNA"/>
</dbReference>
<keyword evidence="1 4" id="KW-0378">Hydrolase</keyword>
<evidence type="ECO:0000313" key="4">
    <source>
        <dbReference type="EMBL" id="NEK95507.1"/>
    </source>
</evidence>
<dbReference type="PANTHER" id="PTHR48081">
    <property type="entry name" value="AB HYDROLASE SUPERFAMILY PROTEIN C4A8.06C"/>
    <property type="match status" value="1"/>
</dbReference>
<dbReference type="Proteomes" id="UP000468828">
    <property type="component" value="Unassembled WGS sequence"/>
</dbReference>
<sequence length="522" mass="56111">MALTYPTLPGDIDHLIADDHAVVERQFQHLEAHRGNRRVLVDQISTELSMHAFAEETVLYPIWKEIGMEEENHDATGEHQQIKDLLVTLGDTQPGEPAFETALTQLMGVVRHHVADEEGTELPEFRSKVGAARMASLGEDFLTAKRRGPTNPHPAAPNGGLKEKIAGALAAPVDLIRDRLSGADAEAATDASGLLNPQAQAIVDAHASLRPLPFETLTPKEARKQPGPDDAVKKVMADRGLEGPEPVGSVQDLSIPDGAGGTQTLRVYTPANPAVGRLPVIMWVHGGGWVLFDIDTYDASCRALSNKTGAIIVSPDYRRAPEAVFPASHDDVITAWRWLVLNAAEMGGDPARMAIGGESVGGNMAAATSLQLAQADEPMPRAQVLVYPLTTGEQFGESMEDAADGRPLNRPLLSWMALHAFQGKPEAASDPRIALLDWTPEQRAVMPPTLVITDERDVLRSQGQQFATDLEAAGVATTHRYFPGVMHEFFGASAVLDEAEQAQQDAAAHFRAAFDRPAAAAV</sequence>
<dbReference type="RefSeq" id="WP_163612073.1">
    <property type="nucleotide sequence ID" value="NZ_JAAGWB010000044.1"/>
</dbReference>
<evidence type="ECO:0000259" key="2">
    <source>
        <dbReference type="Pfam" id="PF01814"/>
    </source>
</evidence>
<evidence type="ECO:0000313" key="6">
    <source>
        <dbReference type="Proteomes" id="UP000468828"/>
    </source>
</evidence>
<evidence type="ECO:0000256" key="1">
    <source>
        <dbReference type="ARBA" id="ARBA00022801"/>
    </source>
</evidence>
<dbReference type="InterPro" id="IPR013094">
    <property type="entry name" value="AB_hydrolase_3"/>
</dbReference>
<dbReference type="Pfam" id="PF07859">
    <property type="entry name" value="Abhydrolase_3"/>
    <property type="match status" value="1"/>
</dbReference>
<evidence type="ECO:0000259" key="3">
    <source>
        <dbReference type="Pfam" id="PF07859"/>
    </source>
</evidence>
<name>A0A6P0EWE9_9ACTN</name>